<comment type="pathway">
    <text evidence="2">Glycolipid biosynthesis.</text>
</comment>
<dbReference type="Proteomes" id="UP001460270">
    <property type="component" value="Unassembled WGS sequence"/>
</dbReference>
<evidence type="ECO:0000256" key="6">
    <source>
        <dbReference type="ARBA" id="ARBA00022679"/>
    </source>
</evidence>
<dbReference type="PANTHER" id="PTHR11929">
    <property type="entry name" value="ALPHA- 1,3 -FUCOSYLTRANSFERASE"/>
    <property type="match status" value="1"/>
</dbReference>
<evidence type="ECO:0000256" key="12">
    <source>
        <dbReference type="ARBA" id="ARBA00023136"/>
    </source>
</evidence>
<name>A0AAW0PLA9_9GOBI</name>
<evidence type="ECO:0000256" key="1">
    <source>
        <dbReference type="ARBA" id="ARBA00004922"/>
    </source>
</evidence>
<evidence type="ECO:0000256" key="5">
    <source>
        <dbReference type="ARBA" id="ARBA00022676"/>
    </source>
</evidence>
<keyword evidence="6 24" id="KW-0808">Transferase</keyword>
<evidence type="ECO:0000256" key="11">
    <source>
        <dbReference type="ARBA" id="ARBA00023098"/>
    </source>
</evidence>
<keyword evidence="8" id="KW-0735">Signal-anchor</keyword>
<dbReference type="InterPro" id="IPR038577">
    <property type="entry name" value="GT10-like_C_sf"/>
</dbReference>
<feature type="compositionally biased region" description="Pro residues" evidence="25">
    <location>
        <begin position="369"/>
        <end position="383"/>
    </location>
</feature>
<organism evidence="28 29">
    <name type="scientific">Mugilogobius chulae</name>
    <name type="common">yellowstripe goby</name>
    <dbReference type="NCBI Taxonomy" id="88201"/>
    <lineage>
        <taxon>Eukaryota</taxon>
        <taxon>Metazoa</taxon>
        <taxon>Chordata</taxon>
        <taxon>Craniata</taxon>
        <taxon>Vertebrata</taxon>
        <taxon>Euteleostomi</taxon>
        <taxon>Actinopterygii</taxon>
        <taxon>Neopterygii</taxon>
        <taxon>Teleostei</taxon>
        <taxon>Neoteleostei</taxon>
        <taxon>Acanthomorphata</taxon>
        <taxon>Gobiaria</taxon>
        <taxon>Gobiiformes</taxon>
        <taxon>Gobioidei</taxon>
        <taxon>Gobiidae</taxon>
        <taxon>Gobionellinae</taxon>
        <taxon>Mugilogobius</taxon>
    </lineage>
</organism>
<evidence type="ECO:0000256" key="10">
    <source>
        <dbReference type="ARBA" id="ARBA00023034"/>
    </source>
</evidence>
<proteinExistence type="inferred from homology"/>
<dbReference type="AlphaFoldDB" id="A0AAW0PLA9"/>
<comment type="catalytic activity">
    <reaction evidence="19">
        <text>an N-acetyl-alpha-neuraminyl-(2-&gt;3)-beta-D-galactosyl-(1-&gt;4)-N-acetyl-beta-D-glucosaminyl derivative + GDP-beta-L-fucose = an alpha-Neu5Ac-(2-&gt;3)-beta-D-Gal-(1-&gt;4)-[alpha-L-Fuc-(1-&gt;3)]-beta-D-GlcNAc derivative + GDP + H(+)</text>
        <dbReference type="Rhea" id="RHEA:56076"/>
        <dbReference type="ChEBI" id="CHEBI:15378"/>
        <dbReference type="ChEBI" id="CHEBI:57273"/>
        <dbReference type="ChEBI" id="CHEBI:58189"/>
        <dbReference type="ChEBI" id="CHEBI:136545"/>
        <dbReference type="ChEBI" id="CHEBI:139509"/>
    </reaction>
    <physiologicalReaction direction="left-to-right" evidence="19">
        <dbReference type="Rhea" id="RHEA:56077"/>
    </physiologicalReaction>
</comment>
<comment type="catalytic activity">
    <reaction evidence="18">
        <text>alpha-N-glycoloylneuraminosyl-(2-&gt;3)-beta-D-galactosyl-(1-&gt;4)-N-acetyl-beta-D-glucosaminyl-(1-&gt;3)-beta-D-galactosyl-(1-&gt;4)-N-acetyl-beta-D-glucosaminyl-(1-&gt;3)-beta-D-galactosyl-(1-&gt;4)-beta-D-glucosyl-(1&lt;-&gt;1')-ceramide + GDP-beta-L-fucose = alpha-N-glycoloylneuraminosyl-(2-&gt;3)-beta-D-galactosyl-(1-&gt;4)-N-acetyl-beta-D-glucosaminyl-(1-&gt;3)-beta-D-galactosyl-(1-&gt;4)-[alpha-L-fucosyl-(1-&gt;3)]-N-acetyl-beta-D-glucosaminyl-(1-&gt;3)-beta-D-galactosyl-(1-&gt;4)-beta-D-glucosyl-(1&lt;-&gt;1')-ceramide + GDP + H(+)</text>
        <dbReference type="Rhea" id="RHEA:48388"/>
        <dbReference type="ChEBI" id="CHEBI:15378"/>
        <dbReference type="ChEBI" id="CHEBI:57273"/>
        <dbReference type="ChEBI" id="CHEBI:58189"/>
        <dbReference type="ChEBI" id="CHEBI:90383"/>
        <dbReference type="ChEBI" id="CHEBI:90384"/>
    </reaction>
    <physiologicalReaction direction="left-to-right" evidence="18">
        <dbReference type="Rhea" id="RHEA:48389"/>
    </physiologicalReaction>
</comment>
<keyword evidence="13" id="KW-1015">Disulfide bond</keyword>
<comment type="subunit">
    <text evidence="4">Homodimer.</text>
</comment>
<comment type="similarity">
    <text evidence="3 24">Belongs to the glycosyltransferase 10 family.</text>
</comment>
<dbReference type="Gene3D" id="3.40.50.11660">
    <property type="entry name" value="Glycosyl transferase family 10, C-terminal domain"/>
    <property type="match status" value="1"/>
</dbReference>
<dbReference type="GO" id="GO:0017083">
    <property type="term" value="F:4-galactosyl-N-acetylglucosaminide 3-alpha-L-fucosyltransferase activity"/>
    <property type="evidence" value="ECO:0007669"/>
    <property type="project" value="UniProtKB-EC"/>
</dbReference>
<dbReference type="Pfam" id="PF00852">
    <property type="entry name" value="Glyco_transf_10"/>
    <property type="match status" value="1"/>
</dbReference>
<dbReference type="FunFam" id="3.40.50.11660:FF:000001">
    <property type="entry name" value="alpha-(1,3)-fucosyltransferase 9"/>
    <property type="match status" value="1"/>
</dbReference>
<evidence type="ECO:0000256" key="19">
    <source>
        <dbReference type="ARBA" id="ARBA00036481"/>
    </source>
</evidence>
<evidence type="ECO:0000256" key="20">
    <source>
        <dbReference type="ARBA" id="ARBA00036757"/>
    </source>
</evidence>
<dbReference type="SUPFAM" id="SSF53756">
    <property type="entry name" value="UDP-Glycosyltransferase/glycogen phosphorylase"/>
    <property type="match status" value="1"/>
</dbReference>
<keyword evidence="10 24" id="KW-0333">Golgi apparatus</keyword>
<comment type="subcellular location">
    <subcellularLocation>
        <location evidence="24">Golgi apparatus</location>
        <location evidence="24">Golgi stack membrane</location>
        <topology evidence="24">Single-pass type II membrane protein</topology>
    </subcellularLocation>
    <subcellularLocation>
        <location evidence="21">Golgi apparatus</location>
        <location evidence="21">trans-Golgi network membrane</location>
        <topology evidence="21">Single-pass type II membrane protein</topology>
    </subcellularLocation>
</comment>
<comment type="catalytic activity">
    <reaction evidence="23">
        <text>an alpha-L-Fuc-(1-&gt;2)-beta-D-Gal-(1-&gt;4)-beta-D-GlcNAc derivative + GDP-beta-L-fucose = an alpha-L-Fuc-(1-&gt;2)-beta-D-Gal-(1-&gt;4)-[alpha-L-Fuc-(1-&gt;3)]-beta-D-GlcNAc derivative + GDP + H(+)</text>
        <dbReference type="Rhea" id="RHEA:77191"/>
        <dbReference type="ChEBI" id="CHEBI:15378"/>
        <dbReference type="ChEBI" id="CHEBI:57273"/>
        <dbReference type="ChEBI" id="CHEBI:58189"/>
        <dbReference type="ChEBI" id="CHEBI:133510"/>
        <dbReference type="ChEBI" id="CHEBI:195560"/>
    </reaction>
    <physiologicalReaction direction="left-to-right" evidence="23">
        <dbReference type="Rhea" id="RHEA:77192"/>
    </physiologicalReaction>
</comment>
<sequence>MSSSLGQWTCLRPFLFSNLLALGFLLLFYSYHRSDTAFPSFGLFFQPSWKIHANSSFLQSPNDTLLLIWTWPFGNKFDKDCTVFGIDKCYLTDNRSLYPAANGVFFHYRDVQQHLQELSKIQRPLFQKWVWVNMESPANTPRLPLLNNLFNVTCSYRRDSSVQVPYGYVLPHNNSDVQIPTKDKLVCWIVSNWNKQFRRVQYYEELKNHVEINTYGRAFGSPLSDQTYRDVVSSCKFYLAFENSVSKDYITEKMFLPMLLGSVPIVLGPSRENYQTQIPGEAFIHVDDFASPKKLAERLHYLDQNLTEYTDYFSWRRKYKATTSWFGKEHACRSCDYIQKHKEPETVRDLIGWFWDEKDGRAVSGDPLAGPPPARSWPPPSALPPRRCAATGSGSARKGLGAKVALGSGRVLYSAPSPGLRRFPGPWDECPLRPLRLRAGTGPLDPGATVDRGGLSSVRPNRVASPGRGPAHVHKAPGVSGDVGNPPDPS</sequence>
<comment type="catalytic activity">
    <reaction evidence="15">
        <text>a beta-D-galactosyl-(1-&gt;4)-N-acetyl-beta-D-glucosaminyl derivative + GDP-beta-L-fucose = a beta-D-galactosyl-(1-&gt;4)-[alpha-L-fucosyl-(1-&gt;3)]-N-acetyl-beta-D-glucosaminyl derivative + GDP + H(+)</text>
        <dbReference type="Rhea" id="RHEA:14257"/>
        <dbReference type="ChEBI" id="CHEBI:15378"/>
        <dbReference type="ChEBI" id="CHEBI:57273"/>
        <dbReference type="ChEBI" id="CHEBI:58189"/>
        <dbReference type="ChEBI" id="CHEBI:133507"/>
        <dbReference type="ChEBI" id="CHEBI:137941"/>
        <dbReference type="EC" id="2.4.1.152"/>
    </reaction>
    <physiologicalReaction direction="left-to-right" evidence="15">
        <dbReference type="Rhea" id="RHEA:14258"/>
    </physiologicalReaction>
</comment>
<evidence type="ECO:0000256" key="7">
    <source>
        <dbReference type="ARBA" id="ARBA00022692"/>
    </source>
</evidence>
<protein>
    <recommendedName>
        <fullName evidence="24">Fucosyltransferase</fullName>
        <ecNumber evidence="24">2.4.1.-</ecNumber>
    </recommendedName>
</protein>
<dbReference type="InterPro" id="IPR031481">
    <property type="entry name" value="Glyco_tran_10_N"/>
</dbReference>
<dbReference type="InterPro" id="IPR001503">
    <property type="entry name" value="Glyco_trans_10"/>
</dbReference>
<dbReference type="Pfam" id="PF17039">
    <property type="entry name" value="Glyco_tran_10_N"/>
    <property type="match status" value="1"/>
</dbReference>
<comment type="catalytic activity">
    <reaction evidence="20">
        <text>a neolactoside nLc4Cer + GDP-beta-L-fucose = a neolactoside III(3)-alpha-Fuc-nLc4Cer + GDP + H(+)</text>
        <dbReference type="Rhea" id="RHEA:48376"/>
        <dbReference type="ChEBI" id="CHEBI:15378"/>
        <dbReference type="ChEBI" id="CHEBI:57273"/>
        <dbReference type="ChEBI" id="CHEBI:58189"/>
        <dbReference type="ChEBI" id="CHEBI:90376"/>
        <dbReference type="ChEBI" id="CHEBI:90379"/>
    </reaction>
    <physiologicalReaction direction="left-to-right" evidence="20">
        <dbReference type="Rhea" id="RHEA:48377"/>
    </physiologicalReaction>
</comment>
<evidence type="ECO:0000256" key="16">
    <source>
        <dbReference type="ARBA" id="ARBA00036053"/>
    </source>
</evidence>
<feature type="domain" description="Fucosyltransferase C-terminal" evidence="26">
    <location>
        <begin position="180"/>
        <end position="353"/>
    </location>
</feature>
<evidence type="ECO:0000256" key="21">
    <source>
        <dbReference type="ARBA" id="ARBA00037848"/>
    </source>
</evidence>
<evidence type="ECO:0000256" key="3">
    <source>
        <dbReference type="ARBA" id="ARBA00008919"/>
    </source>
</evidence>
<evidence type="ECO:0000256" key="13">
    <source>
        <dbReference type="ARBA" id="ARBA00023157"/>
    </source>
</evidence>
<comment type="caution">
    <text evidence="28">The sequence shown here is derived from an EMBL/GenBank/DDBJ whole genome shotgun (WGS) entry which is preliminary data.</text>
</comment>
<keyword evidence="9 24" id="KW-1133">Transmembrane helix</keyword>
<keyword evidence="12 24" id="KW-0472">Membrane</keyword>
<evidence type="ECO:0000256" key="25">
    <source>
        <dbReference type="SAM" id="MobiDB-lite"/>
    </source>
</evidence>
<evidence type="ECO:0000259" key="27">
    <source>
        <dbReference type="Pfam" id="PF17039"/>
    </source>
</evidence>
<dbReference type="GO" id="GO:0032580">
    <property type="term" value="C:Golgi cisterna membrane"/>
    <property type="evidence" value="ECO:0007669"/>
    <property type="project" value="UniProtKB-SubCell"/>
</dbReference>
<accession>A0AAW0PLA9</accession>
<evidence type="ECO:0000256" key="14">
    <source>
        <dbReference type="ARBA" id="ARBA00023180"/>
    </source>
</evidence>
<comment type="catalytic activity">
    <reaction evidence="16">
        <text>alpha-D-galactosyl-(1-&gt;3)-beta-D-galactosyl-(1-&gt;4)-N-acetyl-beta-D-glucosaminyl-(1-&gt;3)-beta-D-galactosyl-(1-&gt;4)-beta-D-glucosyl-(1&lt;-&gt;1')-ceramide + GDP-beta-L-fucose = a neolactoside IV(3)-alpha-Gal,III(3)-alpha-Fuc-nLc4Cer + GDP + H(+)</text>
        <dbReference type="Rhea" id="RHEA:48380"/>
        <dbReference type="ChEBI" id="CHEBI:15378"/>
        <dbReference type="ChEBI" id="CHEBI:57273"/>
        <dbReference type="ChEBI" id="CHEBI:58189"/>
        <dbReference type="ChEBI" id="CHEBI:90380"/>
        <dbReference type="ChEBI" id="CHEBI:90381"/>
    </reaction>
    <physiologicalReaction direction="left-to-right" evidence="16">
        <dbReference type="Rhea" id="RHEA:48381"/>
    </physiologicalReaction>
</comment>
<evidence type="ECO:0000256" key="15">
    <source>
        <dbReference type="ARBA" id="ARBA00029329"/>
    </source>
</evidence>
<comment type="catalytic activity">
    <reaction evidence="22">
        <text>beta-D-Gal-(1-&gt;4)-beta-D-GlcNAc-(1-&gt;3)-beta-D-Gal-(1-&gt;4)-D-Glc + GDP-beta-L-fucose = beta-D-Gal-(1-&gt;4)-[alpha-L-Fuc-(1-&gt;3)]-beta-D-GlcNAc-(1-&gt;3)-beta-D-Gal-(1-&gt;4)-D-Glc + GDP + H(+)</text>
        <dbReference type="Rhea" id="RHEA:77187"/>
        <dbReference type="ChEBI" id="CHEBI:15378"/>
        <dbReference type="ChEBI" id="CHEBI:57273"/>
        <dbReference type="ChEBI" id="CHEBI:58189"/>
        <dbReference type="ChEBI" id="CHEBI:60239"/>
        <dbReference type="ChEBI" id="CHEBI:61352"/>
    </reaction>
    <physiologicalReaction direction="left-to-right" evidence="22">
        <dbReference type="Rhea" id="RHEA:77188"/>
    </physiologicalReaction>
</comment>
<dbReference type="GO" id="GO:0006629">
    <property type="term" value="P:lipid metabolic process"/>
    <property type="evidence" value="ECO:0007669"/>
    <property type="project" value="UniProtKB-KW"/>
</dbReference>
<dbReference type="InterPro" id="IPR055270">
    <property type="entry name" value="Glyco_tran_10_C"/>
</dbReference>
<keyword evidence="7 24" id="KW-0812">Transmembrane</keyword>
<keyword evidence="11" id="KW-0443">Lipid metabolism</keyword>
<dbReference type="PANTHER" id="PTHR11929:SF10">
    <property type="entry name" value="4-GALACTOSYL-N-ACETYLGLUCOSAMINIDE 3-ALPHA-L-FUCOSYLTRANSFERASE 9"/>
    <property type="match status" value="1"/>
</dbReference>
<evidence type="ECO:0000256" key="24">
    <source>
        <dbReference type="RuleBase" id="RU003832"/>
    </source>
</evidence>
<evidence type="ECO:0000256" key="8">
    <source>
        <dbReference type="ARBA" id="ARBA00022968"/>
    </source>
</evidence>
<keyword evidence="5 24" id="KW-0328">Glycosyltransferase</keyword>
<comment type="pathway">
    <text evidence="1">Protein modification; protein glycosylation.</text>
</comment>
<keyword evidence="29" id="KW-1185">Reference proteome</keyword>
<evidence type="ECO:0000256" key="2">
    <source>
        <dbReference type="ARBA" id="ARBA00004934"/>
    </source>
</evidence>
<evidence type="ECO:0000313" key="29">
    <source>
        <dbReference type="Proteomes" id="UP001460270"/>
    </source>
</evidence>
<evidence type="ECO:0000256" key="22">
    <source>
        <dbReference type="ARBA" id="ARBA00043828"/>
    </source>
</evidence>
<evidence type="ECO:0000313" key="28">
    <source>
        <dbReference type="EMBL" id="KAK7930570.1"/>
    </source>
</evidence>
<evidence type="ECO:0000256" key="18">
    <source>
        <dbReference type="ARBA" id="ARBA00036295"/>
    </source>
</evidence>
<evidence type="ECO:0000256" key="9">
    <source>
        <dbReference type="ARBA" id="ARBA00022989"/>
    </source>
</evidence>
<evidence type="ECO:0000256" key="17">
    <source>
        <dbReference type="ARBA" id="ARBA00036234"/>
    </source>
</evidence>
<reference evidence="29" key="1">
    <citation type="submission" date="2024-04" db="EMBL/GenBank/DDBJ databases">
        <title>Salinicola lusitanus LLJ914,a marine bacterium isolated from the Okinawa Trough.</title>
        <authorList>
            <person name="Li J."/>
        </authorList>
    </citation>
    <scope>NUCLEOTIDE SEQUENCE [LARGE SCALE GENOMIC DNA]</scope>
</reference>
<dbReference type="EMBL" id="JBBPFD010000004">
    <property type="protein sequence ID" value="KAK7930570.1"/>
    <property type="molecule type" value="Genomic_DNA"/>
</dbReference>
<feature type="domain" description="Fucosyltransferase N-terminal" evidence="27">
    <location>
        <begin position="62"/>
        <end position="167"/>
    </location>
</feature>
<feature type="region of interest" description="Disordered" evidence="25">
    <location>
        <begin position="364"/>
        <end position="399"/>
    </location>
</feature>
<feature type="transmembrane region" description="Helical" evidence="24">
    <location>
        <begin position="12"/>
        <end position="31"/>
    </location>
</feature>
<feature type="region of interest" description="Disordered" evidence="25">
    <location>
        <begin position="437"/>
        <end position="490"/>
    </location>
</feature>
<evidence type="ECO:0000256" key="23">
    <source>
        <dbReference type="ARBA" id="ARBA00043838"/>
    </source>
</evidence>
<evidence type="ECO:0000259" key="26">
    <source>
        <dbReference type="Pfam" id="PF00852"/>
    </source>
</evidence>
<gene>
    <name evidence="28" type="ORF">WMY93_006965</name>
</gene>
<comment type="catalytic activity">
    <reaction evidence="17">
        <text>an alpha-Neu5Ac-(2-&gt;3)-beta-D-Gal-(1-&gt;4)-beta-D-GlcNAc-(1-&gt;3)-beta-D-Gal-(1-&gt;4)-beta-D-GlcNAc derivative + GDP-beta-L-fucose = an alpha-Neu5Ac-(2-&gt;3)-beta-D-Gal-(1-&gt;4)-beta-D-GlcNAc-(1-&gt;3)-beta-D-Gal-(1-&gt;4)-[alpha-L-Fuc-(1-&gt;3)]-beta-D-GlcNAc derivative + GDP + H(+)</text>
        <dbReference type="Rhea" id="RHEA:68044"/>
        <dbReference type="ChEBI" id="CHEBI:15378"/>
        <dbReference type="ChEBI" id="CHEBI:57273"/>
        <dbReference type="ChEBI" id="CHEBI:58189"/>
        <dbReference type="ChEBI" id="CHEBI:145343"/>
        <dbReference type="ChEBI" id="CHEBI:176900"/>
    </reaction>
    <physiologicalReaction direction="left-to-right" evidence="17">
        <dbReference type="Rhea" id="RHEA:68045"/>
    </physiologicalReaction>
</comment>
<evidence type="ECO:0000256" key="4">
    <source>
        <dbReference type="ARBA" id="ARBA00011738"/>
    </source>
</evidence>
<keyword evidence="14" id="KW-0325">Glycoprotein</keyword>
<dbReference type="EC" id="2.4.1.-" evidence="24"/>